<dbReference type="GO" id="GO:0043248">
    <property type="term" value="P:proteasome assembly"/>
    <property type="evidence" value="ECO:0007669"/>
    <property type="project" value="InterPro"/>
</dbReference>
<evidence type="ECO:0000313" key="2">
    <source>
        <dbReference type="Proteomes" id="UP001152320"/>
    </source>
</evidence>
<dbReference type="OrthoDB" id="368507at2759"/>
<reference evidence="1" key="1">
    <citation type="submission" date="2021-10" db="EMBL/GenBank/DDBJ databases">
        <title>Tropical sea cucumber genome reveals ecological adaptation and Cuvierian tubules defense mechanism.</title>
        <authorList>
            <person name="Chen T."/>
        </authorList>
    </citation>
    <scope>NUCLEOTIDE SEQUENCE</scope>
    <source>
        <strain evidence="1">Nanhai2018</strain>
        <tissue evidence="1">Muscle</tissue>
    </source>
</reference>
<organism evidence="1 2">
    <name type="scientific">Holothuria leucospilota</name>
    <name type="common">Black long sea cucumber</name>
    <name type="synonym">Mertensiothuria leucospilota</name>
    <dbReference type="NCBI Taxonomy" id="206669"/>
    <lineage>
        <taxon>Eukaryota</taxon>
        <taxon>Metazoa</taxon>
        <taxon>Echinodermata</taxon>
        <taxon>Eleutherozoa</taxon>
        <taxon>Echinozoa</taxon>
        <taxon>Holothuroidea</taxon>
        <taxon>Aspidochirotacea</taxon>
        <taxon>Aspidochirotida</taxon>
        <taxon>Holothuriidae</taxon>
        <taxon>Holothuria</taxon>
    </lineage>
</organism>
<keyword evidence="2" id="KW-1185">Reference proteome</keyword>
<dbReference type="PANTHER" id="PTHR33559:SF1">
    <property type="entry name" value="PROTEASOME ASSEMBLY CHAPERONE 4"/>
    <property type="match status" value="1"/>
</dbReference>
<dbReference type="Proteomes" id="UP001152320">
    <property type="component" value="Chromosome 5"/>
</dbReference>
<accession>A0A9Q1HED7</accession>
<gene>
    <name evidence="1" type="ORF">HOLleu_13055</name>
</gene>
<comment type="caution">
    <text evidence="1">The sequence shown here is derived from an EMBL/GenBank/DDBJ whole genome shotgun (WGS) entry which is preliminary data.</text>
</comment>
<dbReference type="InterPro" id="IPR032157">
    <property type="entry name" value="PAC4"/>
</dbReference>
<dbReference type="EMBL" id="JAIZAY010000005">
    <property type="protein sequence ID" value="KAJ8042076.1"/>
    <property type="molecule type" value="Genomic_DNA"/>
</dbReference>
<dbReference type="Pfam" id="PF16093">
    <property type="entry name" value="PAC4"/>
    <property type="match status" value="1"/>
</dbReference>
<name>A0A9Q1HED7_HOLLE</name>
<dbReference type="PANTHER" id="PTHR33559">
    <property type="entry name" value="PROTEASOME ASSEMBLY CHAPERONE 4"/>
    <property type="match status" value="1"/>
</dbReference>
<protein>
    <submittedName>
        <fullName evidence="1">Proteasome assembly chaperone 4</fullName>
    </submittedName>
</protein>
<dbReference type="GO" id="GO:0000502">
    <property type="term" value="C:proteasome complex"/>
    <property type="evidence" value="ECO:0007669"/>
    <property type="project" value="UniProtKB-KW"/>
</dbReference>
<sequence>MATTGQANSVDCQLQVNNFTETLLDHKVFFQVLKMKDSFFIWVGSESPKLAGLAVAMTTNVDKEPSSASMIGENVDLLSASLAKKLAKATKKQVFVSYNFPSDHQLLSLVEKRLNEEMQIHPEWF</sequence>
<evidence type="ECO:0000313" key="1">
    <source>
        <dbReference type="EMBL" id="KAJ8042076.1"/>
    </source>
</evidence>
<keyword evidence="1" id="KW-0647">Proteasome</keyword>
<proteinExistence type="predicted"/>
<dbReference type="AlphaFoldDB" id="A0A9Q1HED7"/>